<feature type="transmembrane region" description="Helical" evidence="6">
    <location>
        <begin position="87"/>
        <end position="107"/>
    </location>
</feature>
<dbReference type="InterPro" id="IPR038330">
    <property type="entry name" value="TspO/MBR-related_sf"/>
</dbReference>
<dbReference type="Proteomes" id="UP000001976">
    <property type="component" value="Plasmid pSymA"/>
</dbReference>
<dbReference type="AlphaFoldDB" id="Q92ZA7"/>
<evidence type="ECO:0000256" key="5">
    <source>
        <dbReference type="ARBA" id="ARBA00023136"/>
    </source>
</evidence>
<dbReference type="HOGENOM" id="CLU_091805_2_0_5"/>
<keyword evidence="4 6" id="KW-1133">Transmembrane helix</keyword>
<protein>
    <submittedName>
        <fullName evidence="7">TspO Tryptophan rich sensory protein</fullName>
    </submittedName>
</protein>
<keyword evidence="3 6" id="KW-0812">Transmembrane</keyword>
<comment type="similarity">
    <text evidence="2">Belongs to the TspO/BZRP family.</text>
</comment>
<dbReference type="GO" id="GO:0016020">
    <property type="term" value="C:membrane"/>
    <property type="evidence" value="ECO:0007669"/>
    <property type="project" value="UniProtKB-SubCell"/>
</dbReference>
<dbReference type="PANTHER" id="PTHR10057:SF0">
    <property type="entry name" value="TRANSLOCATOR PROTEIN"/>
    <property type="match status" value="1"/>
</dbReference>
<evidence type="ECO:0000256" key="6">
    <source>
        <dbReference type="SAM" id="Phobius"/>
    </source>
</evidence>
<geneLocation type="plasmid" evidence="7 8">
    <name>pSymA</name>
</geneLocation>
<evidence type="ECO:0000256" key="4">
    <source>
        <dbReference type="ARBA" id="ARBA00022989"/>
    </source>
</evidence>
<dbReference type="PIR" id="H95334">
    <property type="entry name" value="H95334"/>
</dbReference>
<evidence type="ECO:0000256" key="1">
    <source>
        <dbReference type="ARBA" id="ARBA00004141"/>
    </source>
</evidence>
<dbReference type="Gene3D" id="1.20.1260.100">
    <property type="entry name" value="TspO/MBR protein"/>
    <property type="match status" value="1"/>
</dbReference>
<proteinExistence type="inferred from homology"/>
<dbReference type="PATRIC" id="fig|266834.11.peg.600"/>
<dbReference type="EMBL" id="AE006469">
    <property type="protein sequence ID" value="AAK65242.1"/>
    <property type="molecule type" value="Genomic_DNA"/>
</dbReference>
<evidence type="ECO:0000256" key="2">
    <source>
        <dbReference type="ARBA" id="ARBA00007524"/>
    </source>
</evidence>
<name>Q92ZA7_RHIME</name>
<dbReference type="GO" id="GO:0033013">
    <property type="term" value="P:tetrapyrrole metabolic process"/>
    <property type="evidence" value="ECO:0007669"/>
    <property type="project" value="UniProtKB-ARBA"/>
</dbReference>
<organism evidence="7 8">
    <name type="scientific">Rhizobium meliloti (strain 1021)</name>
    <name type="common">Ensifer meliloti</name>
    <name type="synonym">Sinorhizobium meliloti</name>
    <dbReference type="NCBI Taxonomy" id="266834"/>
    <lineage>
        <taxon>Bacteria</taxon>
        <taxon>Pseudomonadati</taxon>
        <taxon>Pseudomonadota</taxon>
        <taxon>Alphaproteobacteria</taxon>
        <taxon>Hyphomicrobiales</taxon>
        <taxon>Rhizobiaceae</taxon>
        <taxon>Sinorhizobium/Ensifer group</taxon>
        <taxon>Sinorhizobium</taxon>
    </lineage>
</organism>
<dbReference type="FunFam" id="1.20.1260.100:FF:000001">
    <property type="entry name" value="translocator protein 2"/>
    <property type="match status" value="1"/>
</dbReference>
<feature type="transmembrane region" description="Helical" evidence="6">
    <location>
        <begin position="119"/>
        <end position="138"/>
    </location>
</feature>
<dbReference type="EnsemblBacteria" id="AAK65242">
    <property type="protein sequence ID" value="AAK65242"/>
    <property type="gene ID" value="SMa1079"/>
</dbReference>
<keyword evidence="7" id="KW-0614">Plasmid</keyword>
<gene>
    <name evidence="7" type="primary">tspO</name>
    <name evidence="7" type="ORF">SMa1079</name>
</gene>
<dbReference type="OrthoDB" id="9795496at2"/>
<keyword evidence="8" id="KW-1185">Reference proteome</keyword>
<keyword evidence="5 6" id="KW-0472">Membrane</keyword>
<evidence type="ECO:0000256" key="3">
    <source>
        <dbReference type="ARBA" id="ARBA00022692"/>
    </source>
</evidence>
<reference evidence="7 8" key="1">
    <citation type="journal article" date="2001" name="Proc. Natl. Acad. Sci. U.S.A.">
        <title>Nucleotide sequence and predicted functions of the entire Sinorhizobium meliloti pSymA megaplasmid.</title>
        <authorList>
            <person name="Barnett M.J."/>
            <person name="Fisher R.F."/>
            <person name="Jones T."/>
            <person name="Komp C."/>
            <person name="Abola A.P."/>
            <person name="Barloy-Hubler F."/>
            <person name="Bowser L."/>
            <person name="Capela D."/>
            <person name="Galibert F."/>
            <person name="Gouzy J."/>
            <person name="Gurjal M."/>
            <person name="Hong A."/>
            <person name="Huizar L."/>
            <person name="Hyman R.W."/>
            <person name="Kahn D."/>
            <person name="Kahn M.L."/>
            <person name="Kalman S."/>
            <person name="Keating D.H."/>
            <person name="Palm C."/>
            <person name="Peck M.C."/>
            <person name="Surzycki R."/>
            <person name="Wells D.H."/>
            <person name="Yeh K.-C."/>
            <person name="Davis R.W."/>
            <person name="Federspiel N.A."/>
            <person name="Long S.R."/>
        </authorList>
    </citation>
    <scope>NUCLEOTIDE SEQUENCE [LARGE SCALE GENOMIC DNA]</scope>
    <source>
        <strain evidence="7 8">1021</strain>
        <plasmid evidence="8">Plasmid pSymA</plasmid>
    </source>
</reference>
<dbReference type="PIRSF" id="PIRSF005859">
    <property type="entry name" value="PBR"/>
    <property type="match status" value="1"/>
</dbReference>
<dbReference type="CDD" id="cd15904">
    <property type="entry name" value="TSPO_MBR"/>
    <property type="match status" value="1"/>
</dbReference>
<reference evidence="8" key="2">
    <citation type="journal article" date="2001" name="Science">
        <title>The composite genome of the legume symbiont Sinorhizobium meliloti.</title>
        <authorList>
            <person name="Galibert F."/>
            <person name="Finan T.M."/>
            <person name="Long S.R."/>
            <person name="Puehler A."/>
            <person name="Abola P."/>
            <person name="Ampe F."/>
            <person name="Barloy-Hubler F."/>
            <person name="Barnett M.J."/>
            <person name="Becker A."/>
            <person name="Boistard P."/>
            <person name="Bothe G."/>
            <person name="Boutry M."/>
            <person name="Bowser L."/>
            <person name="Buhrmester J."/>
            <person name="Cadieu E."/>
            <person name="Capela D."/>
            <person name="Chain P."/>
            <person name="Cowie A."/>
            <person name="Davis R.W."/>
            <person name="Dreano S."/>
            <person name="Federspiel N.A."/>
            <person name="Fisher R.F."/>
            <person name="Gloux S."/>
            <person name="Godrie T."/>
            <person name="Goffeau A."/>
            <person name="Golding B."/>
            <person name="Gouzy J."/>
            <person name="Gurjal M."/>
            <person name="Hernandez-Lucas I."/>
            <person name="Hong A."/>
            <person name="Huizar L."/>
            <person name="Hyman R.W."/>
            <person name="Jones T."/>
            <person name="Kahn D."/>
            <person name="Kahn M.L."/>
            <person name="Kalman S."/>
            <person name="Keating D.H."/>
            <person name="Kiss E."/>
            <person name="Komp C."/>
            <person name="Lelaure V."/>
            <person name="Masuy D."/>
            <person name="Palm C."/>
            <person name="Peck M.C."/>
            <person name="Pohl T.M."/>
            <person name="Portetelle D."/>
            <person name="Purnelle B."/>
            <person name="Ramsperger U."/>
            <person name="Surzycki R."/>
            <person name="Thebault P."/>
            <person name="Vandenbol M."/>
            <person name="Vorhoelter F.J."/>
            <person name="Weidner S."/>
            <person name="Wells D.H."/>
            <person name="Wong K."/>
            <person name="Yeh K.-C."/>
            <person name="Batut J."/>
        </authorList>
    </citation>
    <scope>NUCLEOTIDE SEQUENCE [LARGE SCALE GENOMIC DNA]</scope>
    <source>
        <strain evidence="8">1021</strain>
        <plasmid evidence="8">Plasmid pSymA</plasmid>
    </source>
</reference>
<dbReference type="KEGG" id="sme:SMa1079"/>
<feature type="transmembrane region" description="Helical" evidence="6">
    <location>
        <begin position="62"/>
        <end position="81"/>
    </location>
</feature>
<sequence length="180" mass="19624">MEGLACLAGGSLHLLQMDMHSLLVLVAFEVASFAAAATGVIFRPGDWYKQLNKPRWRPPDWLFAPVWAVLYASIGLSGWLVWQEAGIAGAALPLGTYAVQLLLNAAWTPIFFGLHRPGLAAVEIMVLWAAILATTVMFHPVNAAAALLLVPYLAWVSFAAALNLSIWRRNRSKTLSQSTR</sequence>
<feature type="transmembrane region" description="Helical" evidence="6">
    <location>
        <begin position="20"/>
        <end position="42"/>
    </location>
</feature>
<feature type="transmembrane region" description="Helical" evidence="6">
    <location>
        <begin position="144"/>
        <end position="167"/>
    </location>
</feature>
<dbReference type="Pfam" id="PF03073">
    <property type="entry name" value="TspO_MBR"/>
    <property type="match status" value="1"/>
</dbReference>
<evidence type="ECO:0000313" key="8">
    <source>
        <dbReference type="Proteomes" id="UP000001976"/>
    </source>
</evidence>
<evidence type="ECO:0000313" key="7">
    <source>
        <dbReference type="EMBL" id="AAK65242.1"/>
    </source>
</evidence>
<dbReference type="InterPro" id="IPR004307">
    <property type="entry name" value="TspO_MBR"/>
</dbReference>
<accession>Q92ZA7</accession>
<comment type="subcellular location">
    <subcellularLocation>
        <location evidence="1">Membrane</location>
        <topology evidence="1">Multi-pass membrane protein</topology>
    </subcellularLocation>
</comment>
<dbReference type="PANTHER" id="PTHR10057">
    <property type="entry name" value="PERIPHERAL-TYPE BENZODIAZEPINE RECEPTOR"/>
    <property type="match status" value="1"/>
</dbReference>